<protein>
    <recommendedName>
        <fullName evidence="1">Phosphoribosyltransferase domain-containing protein</fullName>
    </recommendedName>
</protein>
<organism evidence="2">
    <name type="scientific">uncultured Microbacterium sp</name>
    <dbReference type="NCBI Taxonomy" id="191216"/>
    <lineage>
        <taxon>Bacteria</taxon>
        <taxon>Bacillati</taxon>
        <taxon>Actinomycetota</taxon>
        <taxon>Actinomycetes</taxon>
        <taxon>Micrococcales</taxon>
        <taxon>Microbacteriaceae</taxon>
        <taxon>Microbacterium</taxon>
        <taxon>environmental samples</taxon>
    </lineage>
</organism>
<dbReference type="Gene3D" id="3.30.1310.20">
    <property type="entry name" value="PRTase-like"/>
    <property type="match status" value="1"/>
</dbReference>
<dbReference type="InterPro" id="IPR029057">
    <property type="entry name" value="PRTase-like"/>
</dbReference>
<dbReference type="InterPro" id="IPR000836">
    <property type="entry name" value="PRTase_dom"/>
</dbReference>
<reference evidence="2" key="1">
    <citation type="submission" date="2016-03" db="EMBL/GenBank/DDBJ databases">
        <authorList>
            <person name="Ploux O."/>
        </authorList>
    </citation>
    <scope>NUCLEOTIDE SEQUENCE</scope>
    <source>
        <strain evidence="2">UC1</strain>
    </source>
</reference>
<dbReference type="SUPFAM" id="SSF53271">
    <property type="entry name" value="PRTase-like"/>
    <property type="match status" value="1"/>
</dbReference>
<sequence length="208" mass="22055">MALFEDRAAAGRDLARALDDRRGGDALVVGLPRGGVVVAAEVARALGLPLTAVAVRKLGAPRHEEFAVGAIADGVRVVHPDADGWATPAQLAAVEKAEREELRRREALYSVPGRDPAGRTVIVVDDGVATGATATAACRSLRAHGAAHIVLAVPVAPAAWRPEPGVAEEYVCPHPQRNLWAVGQYYDDFRQTRDAEVVALLARDLRVD</sequence>
<proteinExistence type="predicted"/>
<dbReference type="AlphaFoldDB" id="A0A1Y5P8M0"/>
<accession>A0A1Y5P8M0</accession>
<evidence type="ECO:0000259" key="1">
    <source>
        <dbReference type="Pfam" id="PF00156"/>
    </source>
</evidence>
<dbReference type="CDD" id="cd06223">
    <property type="entry name" value="PRTases_typeI"/>
    <property type="match status" value="1"/>
</dbReference>
<feature type="domain" description="Phosphoribosyltransferase" evidence="1">
    <location>
        <begin position="8"/>
        <end position="176"/>
    </location>
</feature>
<gene>
    <name evidence="2" type="ORF">MIPYR_90005</name>
</gene>
<dbReference type="EMBL" id="FLQR01000013">
    <property type="protein sequence ID" value="SBS75033.1"/>
    <property type="molecule type" value="Genomic_DNA"/>
</dbReference>
<dbReference type="Pfam" id="PF00156">
    <property type="entry name" value="Pribosyltran"/>
    <property type="match status" value="1"/>
</dbReference>
<dbReference type="RefSeq" id="WP_295578172.1">
    <property type="nucleotide sequence ID" value="NZ_FLQR01000013.1"/>
</dbReference>
<evidence type="ECO:0000313" key="2">
    <source>
        <dbReference type="EMBL" id="SBS75033.1"/>
    </source>
</evidence>
<name>A0A1Y5P8M0_9MICO</name>
<dbReference type="Gene3D" id="3.40.50.2020">
    <property type="match status" value="1"/>
</dbReference>